<comment type="caution">
    <text evidence="1">The sequence shown here is derived from an EMBL/GenBank/DDBJ whole genome shotgun (WGS) entry which is preliminary data.</text>
</comment>
<dbReference type="EMBL" id="QQBC01000015">
    <property type="protein sequence ID" value="RDI60497.1"/>
    <property type="molecule type" value="Genomic_DNA"/>
</dbReference>
<evidence type="ECO:0000313" key="2">
    <source>
        <dbReference type="Proteomes" id="UP000254869"/>
    </source>
</evidence>
<dbReference type="STRING" id="1210086.GCA_001613105_04553"/>
<proteinExistence type="predicted"/>
<dbReference type="AlphaFoldDB" id="A0A370HPV5"/>
<accession>A0A370HPV5</accession>
<evidence type="ECO:0000313" key="1">
    <source>
        <dbReference type="EMBL" id="RDI60497.1"/>
    </source>
</evidence>
<dbReference type="Gene3D" id="3.40.50.2000">
    <property type="entry name" value="Glycogen Phosphorylase B"/>
    <property type="match status" value="1"/>
</dbReference>
<protein>
    <submittedName>
        <fullName evidence="1">Uncharacterized protein</fullName>
    </submittedName>
</protein>
<dbReference type="Proteomes" id="UP000254869">
    <property type="component" value="Unassembled WGS sequence"/>
</dbReference>
<keyword evidence="2" id="KW-1185">Reference proteome</keyword>
<gene>
    <name evidence="1" type="ORF">DFR76_115127</name>
</gene>
<sequence length="43" mass="4945">MCAAKGPHRALEFARAAGRTLVMVSKIREAEEHAFYEQHIMWT</sequence>
<organism evidence="1 2">
    <name type="scientific">Nocardia pseudobrasiliensis</name>
    <dbReference type="NCBI Taxonomy" id="45979"/>
    <lineage>
        <taxon>Bacteria</taxon>
        <taxon>Bacillati</taxon>
        <taxon>Actinomycetota</taxon>
        <taxon>Actinomycetes</taxon>
        <taxon>Mycobacteriales</taxon>
        <taxon>Nocardiaceae</taxon>
        <taxon>Nocardia</taxon>
    </lineage>
</organism>
<reference evidence="1 2" key="1">
    <citation type="submission" date="2018-07" db="EMBL/GenBank/DDBJ databases">
        <title>Genomic Encyclopedia of Type Strains, Phase IV (KMG-IV): sequencing the most valuable type-strain genomes for metagenomic binning, comparative biology and taxonomic classification.</title>
        <authorList>
            <person name="Goeker M."/>
        </authorList>
    </citation>
    <scope>NUCLEOTIDE SEQUENCE [LARGE SCALE GENOMIC DNA]</scope>
    <source>
        <strain evidence="1 2">DSM 44290</strain>
    </source>
</reference>
<name>A0A370HPV5_9NOCA</name>